<accession>A0AAI8ZNC6</accession>
<dbReference type="EMBL" id="CGCB01000002">
    <property type="protein sequence ID" value="CFQ88091.1"/>
    <property type="molecule type" value="Genomic_DNA"/>
</dbReference>
<sequence length="64" mass="7112">MNKQSSATIFKFDTSTNIRTFVVNGNPWFVATDVCQALQLTNPSMSLKSLDTDERSKLSLGRLS</sequence>
<name>A0AAI8ZNC6_YERFR</name>
<evidence type="ECO:0000259" key="1">
    <source>
        <dbReference type="Pfam" id="PF02498"/>
    </source>
</evidence>
<dbReference type="AlphaFoldDB" id="A0AAI8ZNC6"/>
<reference evidence="2 3" key="1">
    <citation type="submission" date="2015-03" db="EMBL/GenBank/DDBJ databases">
        <authorList>
            <consortium name="Pathogen Informatics"/>
            <person name="Murphy D."/>
        </authorList>
    </citation>
    <scope>NUCLEOTIDE SEQUENCE [LARGE SCALE GENOMIC DNA]</scope>
    <source>
        <strain evidence="2 3">3400/83</strain>
    </source>
</reference>
<dbReference type="Pfam" id="PF02498">
    <property type="entry name" value="Bro-N"/>
    <property type="match status" value="1"/>
</dbReference>
<evidence type="ECO:0000313" key="2">
    <source>
        <dbReference type="EMBL" id="CFQ88091.1"/>
    </source>
</evidence>
<dbReference type="Proteomes" id="UP000046784">
    <property type="component" value="Unassembled WGS sequence"/>
</dbReference>
<organism evidence="2 3">
    <name type="scientific">Yersinia frederiksenii</name>
    <dbReference type="NCBI Taxonomy" id="29484"/>
    <lineage>
        <taxon>Bacteria</taxon>
        <taxon>Pseudomonadati</taxon>
        <taxon>Pseudomonadota</taxon>
        <taxon>Gammaproteobacteria</taxon>
        <taxon>Enterobacterales</taxon>
        <taxon>Yersiniaceae</taxon>
        <taxon>Yersinia</taxon>
    </lineage>
</organism>
<feature type="domain" description="Bro-N" evidence="1">
    <location>
        <begin position="17"/>
        <end position="59"/>
    </location>
</feature>
<proteinExistence type="predicted"/>
<gene>
    <name evidence="2" type="ORF">ERS008524_00612</name>
</gene>
<evidence type="ECO:0000313" key="3">
    <source>
        <dbReference type="Proteomes" id="UP000046784"/>
    </source>
</evidence>
<protein>
    <submittedName>
        <fullName evidence="2">Phage antirepressor</fullName>
    </submittedName>
</protein>
<dbReference type="InterPro" id="IPR003497">
    <property type="entry name" value="BRO_N_domain"/>
</dbReference>
<comment type="caution">
    <text evidence="2">The sequence shown here is derived from an EMBL/GenBank/DDBJ whole genome shotgun (WGS) entry which is preliminary data.</text>
</comment>